<name>A0A016RRZ9_9BILA</name>
<accession>A0A016RRZ9</accession>
<organism evidence="1 2">
    <name type="scientific">Ancylostoma ceylanicum</name>
    <dbReference type="NCBI Taxonomy" id="53326"/>
    <lineage>
        <taxon>Eukaryota</taxon>
        <taxon>Metazoa</taxon>
        <taxon>Ecdysozoa</taxon>
        <taxon>Nematoda</taxon>
        <taxon>Chromadorea</taxon>
        <taxon>Rhabditida</taxon>
        <taxon>Rhabditina</taxon>
        <taxon>Rhabditomorpha</taxon>
        <taxon>Strongyloidea</taxon>
        <taxon>Ancylostomatidae</taxon>
        <taxon>Ancylostomatinae</taxon>
        <taxon>Ancylostoma</taxon>
    </lineage>
</organism>
<keyword evidence="2" id="KW-1185">Reference proteome</keyword>
<comment type="caution">
    <text evidence="1">The sequence shown here is derived from an EMBL/GenBank/DDBJ whole genome shotgun (WGS) entry which is preliminary data.</text>
</comment>
<evidence type="ECO:0000313" key="1">
    <source>
        <dbReference type="EMBL" id="EYB81170.1"/>
    </source>
</evidence>
<proteinExistence type="predicted"/>
<sequence length="99" mass="11436">MLVQDFRSNPIFPSQCTYIFFHAMEFRNAQLRNPLSFKKKIVKHDDLKTKFSCSSILSLPSSLHRTSGTCPYKRQWSPLIKVIMSSAEVAFCQGCEKKM</sequence>
<dbReference type="Proteomes" id="UP000024635">
    <property type="component" value="Unassembled WGS sequence"/>
</dbReference>
<dbReference type="EMBL" id="JARK01001726">
    <property type="protein sequence ID" value="EYB81170.1"/>
    <property type="molecule type" value="Genomic_DNA"/>
</dbReference>
<evidence type="ECO:0000313" key="2">
    <source>
        <dbReference type="Proteomes" id="UP000024635"/>
    </source>
</evidence>
<reference evidence="2" key="1">
    <citation type="journal article" date="2015" name="Nat. Genet.">
        <title>The genome and transcriptome of the zoonotic hookworm Ancylostoma ceylanicum identify infection-specific gene families.</title>
        <authorList>
            <person name="Schwarz E.M."/>
            <person name="Hu Y."/>
            <person name="Antoshechkin I."/>
            <person name="Miller M.M."/>
            <person name="Sternberg P.W."/>
            <person name="Aroian R.V."/>
        </authorList>
    </citation>
    <scope>NUCLEOTIDE SEQUENCE</scope>
    <source>
        <strain evidence="2">HY135</strain>
    </source>
</reference>
<dbReference type="AlphaFoldDB" id="A0A016RRZ9"/>
<gene>
    <name evidence="1" type="primary">Acey_s0390.g545</name>
    <name evidence="1" type="ORF">Y032_0390g545</name>
</gene>
<protein>
    <submittedName>
        <fullName evidence="1">Uncharacterized protein</fullName>
    </submittedName>
</protein>